<reference evidence="2" key="1">
    <citation type="submission" date="2020-12" db="EMBL/GenBank/DDBJ databases">
        <title>Genomic characterization of non-nitrogen-fixing Frankia strains.</title>
        <authorList>
            <person name="Carlos-Shanley C."/>
            <person name="Guerra T."/>
            <person name="Hahn D."/>
        </authorList>
    </citation>
    <scope>NUCLEOTIDE SEQUENCE</scope>
    <source>
        <strain evidence="2">CN6</strain>
    </source>
</reference>
<name>A0A937UJT5_9ACTN</name>
<proteinExistence type="predicted"/>
<protein>
    <submittedName>
        <fullName evidence="2">Uncharacterized protein</fullName>
    </submittedName>
</protein>
<evidence type="ECO:0000313" key="3">
    <source>
        <dbReference type="Proteomes" id="UP000604475"/>
    </source>
</evidence>
<dbReference type="AlphaFoldDB" id="A0A937UJT5"/>
<feature type="region of interest" description="Disordered" evidence="1">
    <location>
        <begin position="1"/>
        <end position="23"/>
    </location>
</feature>
<evidence type="ECO:0000313" key="2">
    <source>
        <dbReference type="EMBL" id="MBL7626114.1"/>
    </source>
</evidence>
<evidence type="ECO:0000256" key="1">
    <source>
        <dbReference type="SAM" id="MobiDB-lite"/>
    </source>
</evidence>
<dbReference type="RefSeq" id="WP_203005111.1">
    <property type="nucleotide sequence ID" value="NZ_JADWYU010000102.1"/>
</dbReference>
<dbReference type="Proteomes" id="UP000604475">
    <property type="component" value="Unassembled WGS sequence"/>
</dbReference>
<accession>A0A937UJT5</accession>
<dbReference type="EMBL" id="JAEACQ010000123">
    <property type="protein sequence ID" value="MBL7626114.1"/>
    <property type="molecule type" value="Genomic_DNA"/>
</dbReference>
<gene>
    <name evidence="2" type="ORF">I7412_02770</name>
</gene>
<organism evidence="2 3">
    <name type="scientific">Frankia nepalensis</name>
    <dbReference type="NCBI Taxonomy" id="1836974"/>
    <lineage>
        <taxon>Bacteria</taxon>
        <taxon>Bacillati</taxon>
        <taxon>Actinomycetota</taxon>
        <taxon>Actinomycetes</taxon>
        <taxon>Frankiales</taxon>
        <taxon>Frankiaceae</taxon>
        <taxon>Frankia</taxon>
    </lineage>
</organism>
<keyword evidence="3" id="KW-1185">Reference proteome</keyword>
<sequence>MTDDQASGARLVPRIGRDRQDAGTFHEPVRVEVAVPEVVERGHVADLAGVDQHFDDLAA</sequence>
<comment type="caution">
    <text evidence="2">The sequence shown here is derived from an EMBL/GenBank/DDBJ whole genome shotgun (WGS) entry which is preliminary data.</text>
</comment>